<gene>
    <name evidence="1" type="primary">Acey_s0018.g3502</name>
    <name evidence="1" type="ORF">Y032_0018g3502</name>
</gene>
<keyword evidence="2" id="KW-1185">Reference proteome</keyword>
<reference evidence="2" key="1">
    <citation type="journal article" date="2015" name="Nat. Genet.">
        <title>The genome and transcriptome of the zoonotic hookworm Ancylostoma ceylanicum identify infection-specific gene families.</title>
        <authorList>
            <person name="Schwarz E.M."/>
            <person name="Hu Y."/>
            <person name="Antoshechkin I."/>
            <person name="Miller M.M."/>
            <person name="Sternberg P.W."/>
            <person name="Aroian R.V."/>
        </authorList>
    </citation>
    <scope>NUCLEOTIDE SEQUENCE</scope>
    <source>
        <strain evidence="2">HY135</strain>
    </source>
</reference>
<comment type="caution">
    <text evidence="1">The sequence shown here is derived from an EMBL/GenBank/DDBJ whole genome shotgun (WGS) entry which is preliminary data.</text>
</comment>
<dbReference type="EMBL" id="JARK01001354">
    <property type="protein sequence ID" value="EYC21737.1"/>
    <property type="molecule type" value="Genomic_DNA"/>
</dbReference>
<evidence type="ECO:0000313" key="2">
    <source>
        <dbReference type="Proteomes" id="UP000024635"/>
    </source>
</evidence>
<protein>
    <submittedName>
        <fullName evidence="1">Uncharacterized protein</fullName>
    </submittedName>
</protein>
<dbReference type="AlphaFoldDB" id="A0A016V402"/>
<proteinExistence type="predicted"/>
<organism evidence="1 2">
    <name type="scientific">Ancylostoma ceylanicum</name>
    <dbReference type="NCBI Taxonomy" id="53326"/>
    <lineage>
        <taxon>Eukaryota</taxon>
        <taxon>Metazoa</taxon>
        <taxon>Ecdysozoa</taxon>
        <taxon>Nematoda</taxon>
        <taxon>Chromadorea</taxon>
        <taxon>Rhabditida</taxon>
        <taxon>Rhabditina</taxon>
        <taxon>Rhabditomorpha</taxon>
        <taxon>Strongyloidea</taxon>
        <taxon>Ancylostomatidae</taxon>
        <taxon>Ancylostomatinae</taxon>
        <taxon>Ancylostoma</taxon>
    </lineage>
</organism>
<name>A0A016V402_9BILA</name>
<accession>A0A016V402</accession>
<dbReference type="Proteomes" id="UP000024635">
    <property type="component" value="Unassembled WGS sequence"/>
</dbReference>
<evidence type="ECO:0000313" key="1">
    <source>
        <dbReference type="EMBL" id="EYC21737.1"/>
    </source>
</evidence>
<sequence>MRSSTLPSSRIIPSHVFNTTSEHALEKISDQELIIFCILWRFQTYYQAIRAPGRQVTDETCGNFKQPVCFSAIAVYD</sequence>